<dbReference type="PANTHER" id="PTHR34154">
    <property type="entry name" value="ALKALI-SENSITIVE LINKAGE PROTEIN 1"/>
    <property type="match status" value="1"/>
</dbReference>
<dbReference type="PANTHER" id="PTHR34154:SF14">
    <property type="entry name" value="ASL1-LIKE GLYCOSYL HYDROLASE CATALYTIC DOMAIN-CONTAINING PROTEIN"/>
    <property type="match status" value="1"/>
</dbReference>
<evidence type="ECO:0000313" key="3">
    <source>
        <dbReference type="Proteomes" id="UP001556367"/>
    </source>
</evidence>
<comment type="caution">
    <text evidence="2">The sequence shown here is derived from an EMBL/GenBank/DDBJ whole genome shotgun (WGS) entry which is preliminary data.</text>
</comment>
<evidence type="ECO:0000313" key="2">
    <source>
        <dbReference type="EMBL" id="KAL0954527.1"/>
    </source>
</evidence>
<proteinExistence type="predicted"/>
<sequence length="201" mass="22252">MLWGTGKADSQDAARLAAFKQITGAPKYVLGYEEPDCYGNGSSGISVGDGVANWDALIAPFAGKGTKLGSPSMCKQADETWLADFQTKIQKPWDFTTVHINKNNMEGVKKDLDHYWNTYKKPIWVTEFSCVDDHNTFTPCTNQGQINQYIFDIVDLLEAHPHVVAYAYSDGMGLGDVWPSTKDGKLSKSGQAYLRAISKYH</sequence>
<organism evidence="2 3">
    <name type="scientific">Hohenbuehelia grisea</name>
    <dbReference type="NCBI Taxonomy" id="104357"/>
    <lineage>
        <taxon>Eukaryota</taxon>
        <taxon>Fungi</taxon>
        <taxon>Dikarya</taxon>
        <taxon>Basidiomycota</taxon>
        <taxon>Agaricomycotina</taxon>
        <taxon>Agaricomycetes</taxon>
        <taxon>Agaricomycetidae</taxon>
        <taxon>Agaricales</taxon>
        <taxon>Pleurotineae</taxon>
        <taxon>Pleurotaceae</taxon>
        <taxon>Hohenbuehelia</taxon>
    </lineage>
</organism>
<feature type="domain" description="Asl1-like glycosyl hydrolase catalytic" evidence="1">
    <location>
        <begin position="1"/>
        <end position="193"/>
    </location>
</feature>
<dbReference type="InterPro" id="IPR024655">
    <property type="entry name" value="Asl1_glyco_hydro_catalytic"/>
</dbReference>
<name>A0ABR3JGK4_9AGAR</name>
<dbReference type="SUPFAM" id="SSF51445">
    <property type="entry name" value="(Trans)glycosidases"/>
    <property type="match status" value="1"/>
</dbReference>
<dbReference type="Proteomes" id="UP001556367">
    <property type="component" value="Unassembled WGS sequence"/>
</dbReference>
<dbReference type="EMBL" id="JASNQZ010000007">
    <property type="protein sequence ID" value="KAL0954527.1"/>
    <property type="molecule type" value="Genomic_DNA"/>
</dbReference>
<dbReference type="Pfam" id="PF11790">
    <property type="entry name" value="Glyco_hydro_cc"/>
    <property type="match status" value="1"/>
</dbReference>
<accession>A0ABR3JGK4</accession>
<dbReference type="Gene3D" id="3.20.20.80">
    <property type="entry name" value="Glycosidases"/>
    <property type="match status" value="1"/>
</dbReference>
<evidence type="ECO:0000259" key="1">
    <source>
        <dbReference type="Pfam" id="PF11790"/>
    </source>
</evidence>
<reference evidence="3" key="1">
    <citation type="submission" date="2024-06" db="EMBL/GenBank/DDBJ databases">
        <title>Multi-omics analyses provide insights into the biosynthesis of the anticancer antibiotic pleurotin in Hohenbuehelia grisea.</title>
        <authorList>
            <person name="Weaver J.A."/>
            <person name="Alberti F."/>
        </authorList>
    </citation>
    <scope>NUCLEOTIDE SEQUENCE [LARGE SCALE GENOMIC DNA]</scope>
    <source>
        <strain evidence="3">T-177</strain>
    </source>
</reference>
<dbReference type="InterPro" id="IPR017853">
    <property type="entry name" value="GH"/>
</dbReference>
<gene>
    <name evidence="2" type="ORF">HGRIS_003494</name>
</gene>
<protein>
    <recommendedName>
        <fullName evidence="1">Asl1-like glycosyl hydrolase catalytic domain-containing protein</fullName>
    </recommendedName>
</protein>
<keyword evidence="3" id="KW-1185">Reference proteome</keyword>
<dbReference type="InterPro" id="IPR053183">
    <property type="entry name" value="ASL1"/>
</dbReference>